<name>M2ZQW7_9PROT</name>
<dbReference type="Pfam" id="PF07157">
    <property type="entry name" value="DNA_circ_N"/>
    <property type="match status" value="1"/>
</dbReference>
<dbReference type="OrthoDB" id="378644at2"/>
<feature type="domain" description="DNA circulation N-terminal" evidence="1">
    <location>
        <begin position="7"/>
        <end position="93"/>
    </location>
</feature>
<proteinExistence type="predicted"/>
<dbReference type="RefSeq" id="WP_008617687.1">
    <property type="nucleotide sequence ID" value="NZ_AONQ01000028.1"/>
</dbReference>
<dbReference type="STRING" id="1244869.H261_11769"/>
<organism evidence="2 3">
    <name type="scientific">Paramagnetospirillum caucaseum</name>
    <dbReference type="NCBI Taxonomy" id="1244869"/>
    <lineage>
        <taxon>Bacteria</taxon>
        <taxon>Pseudomonadati</taxon>
        <taxon>Pseudomonadota</taxon>
        <taxon>Alphaproteobacteria</taxon>
        <taxon>Rhodospirillales</taxon>
        <taxon>Magnetospirillaceae</taxon>
        <taxon>Paramagnetospirillum</taxon>
    </lineage>
</organism>
<gene>
    <name evidence="2" type="ORF">H261_11769</name>
</gene>
<dbReference type="eggNOG" id="COG4228">
    <property type="taxonomic scope" value="Bacteria"/>
</dbReference>
<dbReference type="AlphaFoldDB" id="M2ZQW7"/>
<sequence length="397" mass="41568">MGWKDTLRKASWRGAEFYWTDANTTFDPMVVVHKYPQRRGGWSEDLGLGPDEFEVVGYVLGADYMVARDALIKAIKEGGPGTLVHPTMGEKTVVLKPPARIQESTREGGMARFTLVFVEEGENRYPTETAISATAAADAVDAAQVAVAEDFDRNFDTGGLDLLESDAAQALLNVAGVISESMGALRHVMRTVEGVILTTSAIGAGPLDLIRDARSLAARLAALFGGLASGGSGTASSSLSALSLISGGIGAIKTTSASARQDTNRAALDLLVRRSAAIGAAAVAASAGYSSRDDAIAARDHAVKLLDAARIDDGATGKVFAALTDLRAATVRALTDKAGTLASVRLIEMAESMPSVLLAYRELGDATRAAELVARNRARIWHPLFVPAGATIEVLND</sequence>
<evidence type="ECO:0000313" key="2">
    <source>
        <dbReference type="EMBL" id="EME69712.1"/>
    </source>
</evidence>
<dbReference type="PATRIC" id="fig|1244869.3.peg.2370"/>
<accession>M2ZQW7</accession>
<comment type="caution">
    <text evidence="2">The sequence shown here is derived from an EMBL/GenBank/DDBJ whole genome shotgun (WGS) entry which is preliminary data.</text>
</comment>
<evidence type="ECO:0000313" key="3">
    <source>
        <dbReference type="Proteomes" id="UP000011744"/>
    </source>
</evidence>
<dbReference type="EMBL" id="AONQ01000028">
    <property type="protein sequence ID" value="EME69712.1"/>
    <property type="molecule type" value="Genomic_DNA"/>
</dbReference>
<protein>
    <submittedName>
        <fullName evidence="2">DNA circulation-like protein</fullName>
    </submittedName>
</protein>
<reference evidence="2 3" key="1">
    <citation type="journal article" date="2014" name="Genome Announc.">
        <title>Draft Genome Sequence of Magnetospirillum sp. Strain SO-1, a Freshwater Magnetotactic Bacterium Isolated from the Ol'khovka River, Russia.</title>
        <authorList>
            <person name="Grouzdev D.S."/>
            <person name="Dziuba M.V."/>
            <person name="Sukhacheva M.S."/>
            <person name="Mardanov A.V."/>
            <person name="Beletskiy A.V."/>
            <person name="Kuznetsov B.B."/>
            <person name="Skryabin K.G."/>
        </authorList>
    </citation>
    <scope>NUCLEOTIDE SEQUENCE [LARGE SCALE GENOMIC DNA]</scope>
    <source>
        <strain evidence="2 3">SO-1</strain>
    </source>
</reference>
<dbReference type="InterPro" id="IPR009826">
    <property type="entry name" value="DNA_circ_N"/>
</dbReference>
<dbReference type="Proteomes" id="UP000011744">
    <property type="component" value="Unassembled WGS sequence"/>
</dbReference>
<keyword evidence="3" id="KW-1185">Reference proteome</keyword>
<evidence type="ECO:0000259" key="1">
    <source>
        <dbReference type="Pfam" id="PF07157"/>
    </source>
</evidence>